<dbReference type="InterPro" id="IPR051463">
    <property type="entry name" value="Peptidase_U62_metallo"/>
</dbReference>
<dbReference type="RefSeq" id="WP_338600765.1">
    <property type="nucleotide sequence ID" value="NZ_CP146016.1"/>
</dbReference>
<dbReference type="Pfam" id="PF19289">
    <property type="entry name" value="PmbA_TldD_3rd"/>
    <property type="match status" value="1"/>
</dbReference>
<keyword evidence="4" id="KW-1185">Reference proteome</keyword>
<dbReference type="GO" id="GO:0006508">
    <property type="term" value="P:proteolysis"/>
    <property type="evidence" value="ECO:0007669"/>
    <property type="project" value="InterPro"/>
</dbReference>
<dbReference type="PANTHER" id="PTHR30624:SF0">
    <property type="entry name" value="METALLOPROTEASE SLR0863"/>
    <property type="match status" value="1"/>
</dbReference>
<dbReference type="GO" id="GO:0008237">
    <property type="term" value="F:metallopeptidase activity"/>
    <property type="evidence" value="ECO:0007669"/>
    <property type="project" value="InterPro"/>
</dbReference>
<organism evidence="3 4">
    <name type="scientific">Sulfolobus tengchongensis</name>
    <dbReference type="NCBI Taxonomy" id="207809"/>
    <lineage>
        <taxon>Archaea</taxon>
        <taxon>Thermoproteota</taxon>
        <taxon>Thermoprotei</taxon>
        <taxon>Sulfolobales</taxon>
        <taxon>Sulfolobaceae</taxon>
        <taxon>Sulfolobus</taxon>
    </lineage>
</organism>
<dbReference type="InterPro" id="IPR045569">
    <property type="entry name" value="Metalloprtase-TldD/E_C"/>
</dbReference>
<name>A0AAX4KZI0_9CREN</name>
<dbReference type="Proteomes" id="UP001432202">
    <property type="component" value="Chromosome"/>
</dbReference>
<dbReference type="AlphaFoldDB" id="A0AAX4KZI0"/>
<gene>
    <name evidence="3" type="ORF">V6M85_12615</name>
</gene>
<dbReference type="PANTHER" id="PTHR30624">
    <property type="entry name" value="UNCHARACTERIZED PROTEIN TLDD AND PMBA"/>
    <property type="match status" value="1"/>
</dbReference>
<evidence type="ECO:0000313" key="4">
    <source>
        <dbReference type="Proteomes" id="UP001432202"/>
    </source>
</evidence>
<reference evidence="3 4" key="1">
    <citation type="submission" date="2024-02" db="EMBL/GenBank/DDBJ databases">
        <title>STSV induces naive adaptation in Sulfolobus.</title>
        <authorList>
            <person name="Xiang X."/>
            <person name="Song M."/>
        </authorList>
    </citation>
    <scope>NUCLEOTIDE SEQUENCE [LARGE SCALE GENOMIC DNA]</scope>
    <source>
        <strain evidence="3 4">RT2</strain>
    </source>
</reference>
<evidence type="ECO:0000256" key="1">
    <source>
        <dbReference type="ARBA" id="ARBA00005836"/>
    </source>
</evidence>
<sequence length="364" mass="41397">MVLENVKYHEDVIEAEYSTEGYSVINYQKSYTLTRALINGKWRVYNGDKLESTQKIKEFEICESSSHESVKTWVDKGQYVGILNKILIDQTDQLKLISKKISKTISIYDAKECHEEKVVNYVKYNDLSFSYTGDPKDIPSIVEYLKTSEMKLPASRQMLTESGRLTFILDSEIVATIFHYILINFLNGNIPKLKLNEKVFGEITVYDNPLNKFSSTFSAFDDEGVKTKRKEIIGDGIVVNYLGTLTTKYGEPGNARGVLPKPDYFSIEVKNGDWTLNELIEESKGAYIAIGVKKSEMIQNSIRITPRSVIKIGQGSVFFREIAIPIQELLTIDAVTKENRGVFIDEDHGGVTPYIRMKVRAILY</sequence>
<accession>A0AAX4KZI0</accession>
<dbReference type="GO" id="GO:0005829">
    <property type="term" value="C:cytosol"/>
    <property type="evidence" value="ECO:0007669"/>
    <property type="project" value="TreeGrafter"/>
</dbReference>
<comment type="similarity">
    <text evidence="1">Belongs to the peptidase U62 family.</text>
</comment>
<dbReference type="InterPro" id="IPR036059">
    <property type="entry name" value="TldD/PmbA_sf"/>
</dbReference>
<feature type="domain" description="Metalloprotease TldD/E C-terminal" evidence="2">
    <location>
        <begin position="162"/>
        <end position="317"/>
    </location>
</feature>
<proteinExistence type="inferred from homology"/>
<evidence type="ECO:0000259" key="2">
    <source>
        <dbReference type="Pfam" id="PF19289"/>
    </source>
</evidence>
<dbReference type="EMBL" id="CP146016">
    <property type="protein sequence ID" value="WWQ60269.1"/>
    <property type="molecule type" value="Genomic_DNA"/>
</dbReference>
<dbReference type="GeneID" id="89337626"/>
<evidence type="ECO:0000313" key="3">
    <source>
        <dbReference type="EMBL" id="WWQ60269.1"/>
    </source>
</evidence>
<protein>
    <submittedName>
        <fullName evidence="3">Metallopeptidase TldD-related protein</fullName>
    </submittedName>
</protein>
<dbReference type="SUPFAM" id="SSF111283">
    <property type="entry name" value="Putative modulator of DNA gyrase, PmbA/TldD"/>
    <property type="match status" value="1"/>
</dbReference>